<dbReference type="PANTHER" id="PTHR37947:SF1">
    <property type="entry name" value="BLL2462 PROTEIN"/>
    <property type="match status" value="1"/>
</dbReference>
<gene>
    <name evidence="3" type="ORF">Pan181_22640</name>
</gene>
<dbReference type="RefSeq" id="WP_145246822.1">
    <property type="nucleotide sequence ID" value="NZ_CP036278.1"/>
</dbReference>
<dbReference type="EMBL" id="CP036278">
    <property type="protein sequence ID" value="QDU56061.1"/>
    <property type="molecule type" value="Genomic_DNA"/>
</dbReference>
<keyword evidence="4" id="KW-1185">Reference proteome</keyword>
<keyword evidence="2" id="KW-0812">Transmembrane</keyword>
<feature type="region of interest" description="Disordered" evidence="1">
    <location>
        <begin position="172"/>
        <end position="192"/>
    </location>
</feature>
<proteinExistence type="predicted"/>
<protein>
    <recommendedName>
        <fullName evidence="5">VWFA domain-containing protein</fullName>
    </recommendedName>
</protein>
<evidence type="ECO:0000256" key="2">
    <source>
        <dbReference type="SAM" id="Phobius"/>
    </source>
</evidence>
<feature type="transmembrane region" description="Helical" evidence="2">
    <location>
        <begin position="70"/>
        <end position="91"/>
    </location>
</feature>
<dbReference type="PANTHER" id="PTHR37947">
    <property type="entry name" value="BLL2462 PROTEIN"/>
    <property type="match status" value="1"/>
</dbReference>
<sequence>MLPDFVTTPDLAPLAAAESAAEAVYEFARLESLRDAGGWVAALVALVIALMGFVWWMYRREARTVSLPKAMLLATLRSVAIVGLVVFFLGLERRSSTQVVEPSRLAVLVDTSLSMDLPADEATSTDKATRAAKALTLLADTELLKELRATHDVDLVAVGEQARPFTYLPQIAASEDEEPATSDTEEDDTAATEVDPAQLATELMPAGHESRLGDAIAETIERYQGLPLAGIVLLTDGGQNRGLNLPSAGEAAGEAKVPVSSVAFGPTTAPANLIVRELIAPERAFPGDKLTLQAVLQAQDLSGQQVELQLSRRPATNDDESAAPADWEILESRNVPIDGDDSIEAIRFETTPAEPGEYIYEVRAMPNSREVLKDDNVQQARVAVIDRQTKVLLFAGGPTRDYRFVRNQLQRDKSFVVDVLLQTAVPGISQDANEILTEFPTTAEQLSKYDAIVAFDPNWTLLNSEQIRWLEQWVARQAGGLVVVPGRIHAAEWGYDDRLRTIRGLYPVRMPEQLLGLSSSDENNEVAQPLTFTREGEEAEFLWLADNSEDSLLAWEEFLGIYSPFAHDGPKPGATVYVEAGANSDGDNGMPYIVGHYYGAGQVLFIGSGELWRLRKLDTKYNDRLWTSMLRHTSQGRLLQGSPRGKLLLAQDRYELGATVPVRAMLSDLQMEPLIAESVELEIEMPGNRGQSLRLTADAARAGNFAGEFRVVLPGTYRLRLVVPDSTDELVRTIRVTTPQLEIGQTTRNTVDLENLARQTGGFYYPTAMLAIEGNEQTPSLAAAFPSQSRSKRVVGAIDKSFARQQSFWLLGLVTGVLAIEWIIRRLSYLA</sequence>
<dbReference type="KEGG" id="amuc:Pan181_22640"/>
<dbReference type="SUPFAM" id="SSF52317">
    <property type="entry name" value="Class I glutamine amidotransferase-like"/>
    <property type="match status" value="1"/>
</dbReference>
<evidence type="ECO:0000256" key="1">
    <source>
        <dbReference type="SAM" id="MobiDB-lite"/>
    </source>
</evidence>
<dbReference type="AlphaFoldDB" id="A0A518AMZ2"/>
<dbReference type="Gene3D" id="3.40.50.880">
    <property type="match status" value="1"/>
</dbReference>
<organism evidence="3 4">
    <name type="scientific">Aeoliella mucimassa</name>
    <dbReference type="NCBI Taxonomy" id="2527972"/>
    <lineage>
        <taxon>Bacteria</taxon>
        <taxon>Pseudomonadati</taxon>
        <taxon>Planctomycetota</taxon>
        <taxon>Planctomycetia</taxon>
        <taxon>Pirellulales</taxon>
        <taxon>Lacipirellulaceae</taxon>
        <taxon>Aeoliella</taxon>
    </lineage>
</organism>
<evidence type="ECO:0000313" key="3">
    <source>
        <dbReference type="EMBL" id="QDU56061.1"/>
    </source>
</evidence>
<accession>A0A518AMZ2</accession>
<feature type="compositionally biased region" description="Acidic residues" evidence="1">
    <location>
        <begin position="174"/>
        <end position="190"/>
    </location>
</feature>
<name>A0A518AMZ2_9BACT</name>
<dbReference type="InterPro" id="IPR029062">
    <property type="entry name" value="Class_I_gatase-like"/>
</dbReference>
<evidence type="ECO:0008006" key="5">
    <source>
        <dbReference type="Google" id="ProtNLM"/>
    </source>
</evidence>
<dbReference type="Proteomes" id="UP000315750">
    <property type="component" value="Chromosome"/>
</dbReference>
<reference evidence="3 4" key="1">
    <citation type="submission" date="2019-02" db="EMBL/GenBank/DDBJ databases">
        <title>Deep-cultivation of Planctomycetes and their phenomic and genomic characterization uncovers novel biology.</title>
        <authorList>
            <person name="Wiegand S."/>
            <person name="Jogler M."/>
            <person name="Boedeker C."/>
            <person name="Pinto D."/>
            <person name="Vollmers J."/>
            <person name="Rivas-Marin E."/>
            <person name="Kohn T."/>
            <person name="Peeters S.H."/>
            <person name="Heuer A."/>
            <person name="Rast P."/>
            <person name="Oberbeckmann S."/>
            <person name="Bunk B."/>
            <person name="Jeske O."/>
            <person name="Meyerdierks A."/>
            <person name="Storesund J.E."/>
            <person name="Kallscheuer N."/>
            <person name="Luecker S."/>
            <person name="Lage O.M."/>
            <person name="Pohl T."/>
            <person name="Merkel B.J."/>
            <person name="Hornburger P."/>
            <person name="Mueller R.-W."/>
            <person name="Bruemmer F."/>
            <person name="Labrenz M."/>
            <person name="Spormann A.M."/>
            <person name="Op den Camp H."/>
            <person name="Overmann J."/>
            <person name="Amann R."/>
            <person name="Jetten M.S.M."/>
            <person name="Mascher T."/>
            <person name="Medema M.H."/>
            <person name="Devos D.P."/>
            <person name="Kaster A.-K."/>
            <person name="Ovreas L."/>
            <person name="Rohde M."/>
            <person name="Galperin M.Y."/>
            <person name="Jogler C."/>
        </authorList>
    </citation>
    <scope>NUCLEOTIDE SEQUENCE [LARGE SCALE GENOMIC DNA]</scope>
    <source>
        <strain evidence="3 4">Pan181</strain>
    </source>
</reference>
<keyword evidence="2" id="KW-0472">Membrane</keyword>
<dbReference type="SUPFAM" id="SSF53300">
    <property type="entry name" value="vWA-like"/>
    <property type="match status" value="1"/>
</dbReference>
<dbReference type="Gene3D" id="3.40.50.410">
    <property type="entry name" value="von Willebrand factor, type A domain"/>
    <property type="match status" value="1"/>
</dbReference>
<feature type="transmembrane region" description="Helical" evidence="2">
    <location>
        <begin position="36"/>
        <end position="58"/>
    </location>
</feature>
<dbReference type="OrthoDB" id="224647at2"/>
<keyword evidence="2" id="KW-1133">Transmembrane helix</keyword>
<evidence type="ECO:0000313" key="4">
    <source>
        <dbReference type="Proteomes" id="UP000315750"/>
    </source>
</evidence>
<dbReference type="InterPro" id="IPR036465">
    <property type="entry name" value="vWFA_dom_sf"/>
</dbReference>